<reference evidence="2" key="1">
    <citation type="journal article" date="2014" name="Front. Microbiol.">
        <title>High frequency of phylogenetically diverse reductive dehalogenase-homologous genes in deep subseafloor sedimentary metagenomes.</title>
        <authorList>
            <person name="Kawai M."/>
            <person name="Futagami T."/>
            <person name="Toyoda A."/>
            <person name="Takaki Y."/>
            <person name="Nishi S."/>
            <person name="Hori S."/>
            <person name="Arai W."/>
            <person name="Tsubouchi T."/>
            <person name="Morono Y."/>
            <person name="Uchiyama I."/>
            <person name="Ito T."/>
            <person name="Fujiyama A."/>
            <person name="Inagaki F."/>
            <person name="Takami H."/>
        </authorList>
    </citation>
    <scope>NUCLEOTIDE SEQUENCE</scope>
    <source>
        <strain evidence="2">Expedition CK06-06</strain>
    </source>
</reference>
<keyword evidence="1" id="KW-0472">Membrane</keyword>
<feature type="transmembrane region" description="Helical" evidence="1">
    <location>
        <begin position="55"/>
        <end position="77"/>
    </location>
</feature>
<keyword evidence="1" id="KW-1133">Transmembrane helix</keyword>
<gene>
    <name evidence="2" type="ORF">S03H2_40878</name>
</gene>
<feature type="transmembrane region" description="Helical" evidence="1">
    <location>
        <begin position="89"/>
        <end position="115"/>
    </location>
</feature>
<organism evidence="2">
    <name type="scientific">marine sediment metagenome</name>
    <dbReference type="NCBI Taxonomy" id="412755"/>
    <lineage>
        <taxon>unclassified sequences</taxon>
        <taxon>metagenomes</taxon>
        <taxon>ecological metagenomes</taxon>
    </lineage>
</organism>
<proteinExistence type="predicted"/>
<protein>
    <submittedName>
        <fullName evidence="2">Uncharacterized protein</fullName>
    </submittedName>
</protein>
<feature type="non-terminal residue" evidence="2">
    <location>
        <position position="139"/>
    </location>
</feature>
<comment type="caution">
    <text evidence="2">The sequence shown here is derived from an EMBL/GenBank/DDBJ whole genome shotgun (WGS) entry which is preliminary data.</text>
</comment>
<dbReference type="AlphaFoldDB" id="X1IHH9"/>
<dbReference type="EMBL" id="BARU01025366">
    <property type="protein sequence ID" value="GAH65574.1"/>
    <property type="molecule type" value="Genomic_DNA"/>
</dbReference>
<sequence>MSEERNIDPFSLLILVLSIIAIITEIIGPFAGFFLTGYSNRFSCLDCEYSTSVDLIFQYLILILFAIQIIIALNELLPNKFIPKDITKYGMHLAILTWIFAIIGLASFGITYSAYEWWPELGFYGTVVGGVLNTILFFL</sequence>
<name>X1IHH9_9ZZZZ</name>
<feature type="transmembrane region" description="Helical" evidence="1">
    <location>
        <begin position="12"/>
        <end position="35"/>
    </location>
</feature>
<keyword evidence="1" id="KW-0812">Transmembrane</keyword>
<evidence type="ECO:0000313" key="2">
    <source>
        <dbReference type="EMBL" id="GAH65574.1"/>
    </source>
</evidence>
<evidence type="ECO:0000256" key="1">
    <source>
        <dbReference type="SAM" id="Phobius"/>
    </source>
</evidence>
<feature type="transmembrane region" description="Helical" evidence="1">
    <location>
        <begin position="121"/>
        <end position="138"/>
    </location>
</feature>
<accession>X1IHH9</accession>